<dbReference type="Proteomes" id="UP000324595">
    <property type="component" value="Unassembled WGS sequence"/>
</dbReference>
<sequence>MSTDKQNLIYIYDTDRQKIIMINGETGEQVDTKDDRVTALIKHLNSDNRSILLRKFAVWCVQQINDDLKPIQKKILELAEKAIQQQATEKELRELYEETEGTAIATDTVGLRQGEESAPAYLAARECINPDVLEGAIQAARFHRVWAEIMHKNDKEPVLKEVKANATKDIVHKVEQQQTDYLLDLMNK</sequence>
<dbReference type="EMBL" id="VNHY01000004">
    <property type="protein sequence ID" value="TYP91951.1"/>
    <property type="molecule type" value="Genomic_DNA"/>
</dbReference>
<dbReference type="AlphaFoldDB" id="A0A5D3YFP6"/>
<dbReference type="OrthoDB" id="1524014at2"/>
<proteinExistence type="predicted"/>
<organism evidence="1 2">
    <name type="scientific">Fodinibius salinus</name>
    <dbReference type="NCBI Taxonomy" id="860790"/>
    <lineage>
        <taxon>Bacteria</taxon>
        <taxon>Pseudomonadati</taxon>
        <taxon>Balneolota</taxon>
        <taxon>Balneolia</taxon>
        <taxon>Balneolales</taxon>
        <taxon>Balneolaceae</taxon>
        <taxon>Fodinibius</taxon>
    </lineage>
</organism>
<evidence type="ECO:0000313" key="2">
    <source>
        <dbReference type="Proteomes" id="UP000324595"/>
    </source>
</evidence>
<name>A0A5D3YFP6_9BACT</name>
<comment type="caution">
    <text evidence="1">The sequence shown here is derived from an EMBL/GenBank/DDBJ whole genome shotgun (WGS) entry which is preliminary data.</text>
</comment>
<gene>
    <name evidence="1" type="ORF">LX73_2194</name>
</gene>
<reference evidence="1 2" key="1">
    <citation type="submission" date="2019-07" db="EMBL/GenBank/DDBJ databases">
        <title>Genomic Encyclopedia of Archaeal and Bacterial Type Strains, Phase II (KMG-II): from individual species to whole genera.</title>
        <authorList>
            <person name="Goeker M."/>
        </authorList>
    </citation>
    <scope>NUCLEOTIDE SEQUENCE [LARGE SCALE GENOMIC DNA]</scope>
    <source>
        <strain evidence="1 2">DSM 21935</strain>
    </source>
</reference>
<keyword evidence="2" id="KW-1185">Reference proteome</keyword>
<protein>
    <submittedName>
        <fullName evidence="1">Uncharacterized protein</fullName>
    </submittedName>
</protein>
<evidence type="ECO:0000313" key="1">
    <source>
        <dbReference type="EMBL" id="TYP91951.1"/>
    </source>
</evidence>
<accession>A0A5D3YFP6</accession>
<dbReference type="RefSeq" id="WP_148899528.1">
    <property type="nucleotide sequence ID" value="NZ_VNHY01000004.1"/>
</dbReference>